<dbReference type="STRING" id="1224163.B841_12515"/>
<dbReference type="AlphaFoldDB" id="S5TMS7"/>
<evidence type="ECO:0000313" key="2">
    <source>
        <dbReference type="Proteomes" id="UP000015388"/>
    </source>
</evidence>
<dbReference type="EMBL" id="CP003924">
    <property type="protein sequence ID" value="AGS35973.1"/>
    <property type="molecule type" value="Genomic_DNA"/>
</dbReference>
<gene>
    <name evidence="1" type="ORF">B841_12515</name>
</gene>
<dbReference type="KEGG" id="cmd:B841_12515"/>
<dbReference type="Proteomes" id="UP000015388">
    <property type="component" value="Chromosome"/>
</dbReference>
<dbReference type="Gene3D" id="2.60.120.10">
    <property type="entry name" value="Jelly Rolls"/>
    <property type="match status" value="1"/>
</dbReference>
<evidence type="ECO:0008006" key="3">
    <source>
        <dbReference type="Google" id="ProtNLM"/>
    </source>
</evidence>
<accession>S5TMS7</accession>
<dbReference type="PATRIC" id="fig|1224163.3.peg.2528"/>
<reference evidence="1 2" key="1">
    <citation type="submission" date="2012-11" db="EMBL/GenBank/DDBJ databases">
        <title>The complete genome sequence of Corynebacterium maris Coryn-1 (=DSM 45190).</title>
        <authorList>
            <person name="Schaffert L."/>
            <person name="Albersmeier A."/>
            <person name="Kalinowski J."/>
            <person name="Ruckert C."/>
        </authorList>
    </citation>
    <scope>NUCLEOTIDE SEQUENCE [LARGE SCALE GENOMIC DNA]</scope>
    <source>
        <strain evidence="2">Coryn-1</strain>
    </source>
</reference>
<protein>
    <recommendedName>
        <fullName evidence="3">Cupin 2 conserved barrel domain-containing protein</fullName>
    </recommendedName>
</protein>
<dbReference type="HOGENOM" id="CLU_141675_0_0_11"/>
<proteinExistence type="predicted"/>
<organism evidence="1 2">
    <name type="scientific">Corynebacterium maris DSM 45190</name>
    <dbReference type="NCBI Taxonomy" id="1224163"/>
    <lineage>
        <taxon>Bacteria</taxon>
        <taxon>Bacillati</taxon>
        <taxon>Actinomycetota</taxon>
        <taxon>Actinomycetes</taxon>
        <taxon>Mycobacteriales</taxon>
        <taxon>Corynebacteriaceae</taxon>
        <taxon>Corynebacterium</taxon>
    </lineage>
</organism>
<dbReference type="RefSeq" id="WP_020936554.1">
    <property type="nucleotide sequence ID" value="NC_021915.1"/>
</dbReference>
<keyword evidence="2" id="KW-1185">Reference proteome</keyword>
<dbReference type="InterPro" id="IPR014710">
    <property type="entry name" value="RmlC-like_jellyroll"/>
</dbReference>
<dbReference type="eggNOG" id="COG1917">
    <property type="taxonomic scope" value="Bacteria"/>
</dbReference>
<evidence type="ECO:0000313" key="1">
    <source>
        <dbReference type="EMBL" id="AGS35973.1"/>
    </source>
</evidence>
<dbReference type="OrthoDB" id="5190473at2"/>
<sequence>MKNLEKKITEALENARADERGRYAKLVVNDGPLRQTVIALTKGGQMAEHNSPPAASLLLFTGTLTVTAQEDTEITAGELVELTHFRHSVTAQEDSVFLLTTVTSQPGTDSHDGVPE</sequence>
<name>S5TMS7_9CORY</name>